<name>A0A8J6BEX8_ZIZPA</name>
<dbReference type="EMBL" id="JAAALK010000082">
    <property type="protein sequence ID" value="KAG8085934.1"/>
    <property type="molecule type" value="Genomic_DNA"/>
</dbReference>
<evidence type="ECO:0000313" key="2">
    <source>
        <dbReference type="EMBL" id="KAG8085934.1"/>
    </source>
</evidence>
<dbReference type="AlphaFoldDB" id="A0A8J6BEX8"/>
<evidence type="ECO:0000256" key="1">
    <source>
        <dbReference type="SAM" id="MobiDB-lite"/>
    </source>
</evidence>
<organism evidence="2 3">
    <name type="scientific">Zizania palustris</name>
    <name type="common">Northern wild rice</name>
    <dbReference type="NCBI Taxonomy" id="103762"/>
    <lineage>
        <taxon>Eukaryota</taxon>
        <taxon>Viridiplantae</taxon>
        <taxon>Streptophyta</taxon>
        <taxon>Embryophyta</taxon>
        <taxon>Tracheophyta</taxon>
        <taxon>Spermatophyta</taxon>
        <taxon>Magnoliopsida</taxon>
        <taxon>Liliopsida</taxon>
        <taxon>Poales</taxon>
        <taxon>Poaceae</taxon>
        <taxon>BOP clade</taxon>
        <taxon>Oryzoideae</taxon>
        <taxon>Oryzeae</taxon>
        <taxon>Zizaniinae</taxon>
        <taxon>Zizania</taxon>
    </lineage>
</organism>
<evidence type="ECO:0000313" key="3">
    <source>
        <dbReference type="Proteomes" id="UP000729402"/>
    </source>
</evidence>
<feature type="region of interest" description="Disordered" evidence="1">
    <location>
        <begin position="1"/>
        <end position="110"/>
    </location>
</feature>
<protein>
    <submittedName>
        <fullName evidence="2">Uncharacterized protein</fullName>
    </submittedName>
</protein>
<proteinExistence type="predicted"/>
<keyword evidence="3" id="KW-1185">Reference proteome</keyword>
<feature type="compositionally biased region" description="Pro residues" evidence="1">
    <location>
        <begin position="66"/>
        <end position="75"/>
    </location>
</feature>
<reference evidence="2" key="1">
    <citation type="journal article" date="2021" name="bioRxiv">
        <title>Whole Genome Assembly and Annotation of Northern Wild Rice, Zizania palustris L., Supports a Whole Genome Duplication in the Zizania Genus.</title>
        <authorList>
            <person name="Haas M."/>
            <person name="Kono T."/>
            <person name="Macchietto M."/>
            <person name="Millas R."/>
            <person name="McGilp L."/>
            <person name="Shao M."/>
            <person name="Duquette J."/>
            <person name="Hirsch C.N."/>
            <person name="Kimball J."/>
        </authorList>
    </citation>
    <scope>NUCLEOTIDE SEQUENCE</scope>
    <source>
        <tissue evidence="2">Fresh leaf tissue</tissue>
    </source>
</reference>
<comment type="caution">
    <text evidence="2">The sequence shown here is derived from an EMBL/GenBank/DDBJ whole genome shotgun (WGS) entry which is preliminary data.</text>
</comment>
<reference evidence="2" key="2">
    <citation type="submission" date="2021-02" db="EMBL/GenBank/DDBJ databases">
        <authorList>
            <person name="Kimball J.A."/>
            <person name="Haas M.W."/>
            <person name="Macchietto M."/>
            <person name="Kono T."/>
            <person name="Duquette J."/>
            <person name="Shao M."/>
        </authorList>
    </citation>
    <scope>NUCLEOTIDE SEQUENCE</scope>
    <source>
        <tissue evidence="2">Fresh leaf tissue</tissue>
    </source>
</reference>
<dbReference type="Proteomes" id="UP000729402">
    <property type="component" value="Unassembled WGS sequence"/>
</dbReference>
<gene>
    <name evidence="2" type="ORF">GUJ93_ZPchr0010g9685</name>
</gene>
<accession>A0A8J6BEX8</accession>
<sequence length="110" mass="11568">MKKTNPSQVPPPPPPSTLSVPVEPSNRRVARAKAAKTAPRQSKRQPGRSTLTTAGISPSLADRRPPPPPPPPPGREPVLSLSLPPRSRVDAMGSGERRTCAECGRTGGAR</sequence>
<feature type="compositionally biased region" description="Polar residues" evidence="1">
    <location>
        <begin position="47"/>
        <end position="56"/>
    </location>
</feature>